<dbReference type="InterPro" id="IPR037439">
    <property type="entry name" value="Branching_enzy"/>
</dbReference>
<comment type="subunit">
    <text evidence="10">Monomer.</text>
</comment>
<dbReference type="Pfam" id="PF02922">
    <property type="entry name" value="CBM_48"/>
    <property type="match status" value="1"/>
</dbReference>
<dbReference type="GO" id="GO:0043169">
    <property type="term" value="F:cation binding"/>
    <property type="evidence" value="ECO:0007669"/>
    <property type="project" value="InterPro"/>
</dbReference>
<dbReference type="SUPFAM" id="SSF81296">
    <property type="entry name" value="E set domains"/>
    <property type="match status" value="1"/>
</dbReference>
<dbReference type="NCBIfam" id="TIGR01515">
    <property type="entry name" value="branching_enzym"/>
    <property type="match status" value="1"/>
</dbReference>
<comment type="similarity">
    <text evidence="4 10">Belongs to the glycosyl hydrolase 13 family. GlgB subfamily.</text>
</comment>
<comment type="function">
    <text evidence="2 10">Catalyzes the formation of the alpha-1,6-glucosidic linkages in glycogen by scission of a 1,4-alpha-linked oligosaccharide from growing alpha-1,4-glucan chains and the subsequent attachment of the oligosaccharide to the alpha-1,6 position.</text>
</comment>
<dbReference type="OrthoDB" id="9800174at2"/>
<dbReference type="FunFam" id="2.60.40.10:FF:000169">
    <property type="entry name" value="1,4-alpha-glucan branching enzyme GlgB"/>
    <property type="match status" value="1"/>
</dbReference>
<dbReference type="InterPro" id="IPR013783">
    <property type="entry name" value="Ig-like_fold"/>
</dbReference>
<dbReference type="STRING" id="1114924.SAMN05216258_105435"/>
<dbReference type="InterPro" id="IPR014756">
    <property type="entry name" value="Ig_E-set"/>
</dbReference>
<dbReference type="EC" id="2.4.1.18" evidence="10"/>
<dbReference type="EMBL" id="FOQH01000005">
    <property type="protein sequence ID" value="SFI29072.1"/>
    <property type="molecule type" value="Genomic_DNA"/>
</dbReference>
<keyword evidence="14" id="KW-1185">Reference proteome</keyword>
<evidence type="ECO:0000256" key="1">
    <source>
        <dbReference type="ARBA" id="ARBA00000826"/>
    </source>
</evidence>
<dbReference type="InterPro" id="IPR006047">
    <property type="entry name" value="GH13_cat_dom"/>
</dbReference>
<name>A0A1I3H0I7_9RHOB</name>
<dbReference type="UniPathway" id="UPA00164"/>
<evidence type="ECO:0000256" key="5">
    <source>
        <dbReference type="ARBA" id="ARBA00022600"/>
    </source>
</evidence>
<dbReference type="InterPro" id="IPR044143">
    <property type="entry name" value="GlgB_N_E_set_prok"/>
</dbReference>
<dbReference type="Gene3D" id="3.20.20.80">
    <property type="entry name" value="Glycosidases"/>
    <property type="match status" value="1"/>
</dbReference>
<evidence type="ECO:0000259" key="12">
    <source>
        <dbReference type="SMART" id="SM00642"/>
    </source>
</evidence>
<dbReference type="InterPro" id="IPR013780">
    <property type="entry name" value="Glyco_hydro_b"/>
</dbReference>
<dbReference type="CDD" id="cd02855">
    <property type="entry name" value="E_set_GBE_prok_N"/>
    <property type="match status" value="1"/>
</dbReference>
<comment type="pathway">
    <text evidence="3 10">Glycan biosynthesis; glycogen biosynthesis.</text>
</comment>
<dbReference type="InterPro" id="IPR006407">
    <property type="entry name" value="GlgB"/>
</dbReference>
<evidence type="ECO:0000256" key="7">
    <source>
        <dbReference type="ARBA" id="ARBA00022679"/>
    </source>
</evidence>
<evidence type="ECO:0000256" key="9">
    <source>
        <dbReference type="ARBA" id="ARBA00023277"/>
    </source>
</evidence>
<dbReference type="InterPro" id="IPR004193">
    <property type="entry name" value="Glyco_hydro_13_N"/>
</dbReference>
<organism evidence="13 14">
    <name type="scientific">Albimonas pacifica</name>
    <dbReference type="NCBI Taxonomy" id="1114924"/>
    <lineage>
        <taxon>Bacteria</taxon>
        <taxon>Pseudomonadati</taxon>
        <taxon>Pseudomonadota</taxon>
        <taxon>Alphaproteobacteria</taxon>
        <taxon>Rhodobacterales</taxon>
        <taxon>Paracoccaceae</taxon>
        <taxon>Albimonas</taxon>
    </lineage>
</organism>
<keyword evidence="5 10" id="KW-0321">Glycogen metabolism</keyword>
<dbReference type="SMART" id="SM00642">
    <property type="entry name" value="Aamy"/>
    <property type="match status" value="1"/>
</dbReference>
<dbReference type="SUPFAM" id="SSF51011">
    <property type="entry name" value="Glycosyl hydrolase domain"/>
    <property type="match status" value="1"/>
</dbReference>
<dbReference type="GO" id="GO:0003844">
    <property type="term" value="F:1,4-alpha-glucan branching enzyme activity"/>
    <property type="evidence" value="ECO:0007669"/>
    <property type="project" value="UniProtKB-UniRule"/>
</dbReference>
<feature type="domain" description="Glycosyl hydrolase family 13 catalytic" evidence="12">
    <location>
        <begin position="264"/>
        <end position="614"/>
    </location>
</feature>
<dbReference type="NCBIfam" id="NF008967">
    <property type="entry name" value="PRK12313.1"/>
    <property type="match status" value="1"/>
</dbReference>
<dbReference type="SUPFAM" id="SSF51445">
    <property type="entry name" value="(Trans)glycosidases"/>
    <property type="match status" value="1"/>
</dbReference>
<dbReference type="FunFam" id="3.20.20.80:FF:000003">
    <property type="entry name" value="1,4-alpha-glucan branching enzyme GlgB"/>
    <property type="match status" value="1"/>
</dbReference>
<evidence type="ECO:0000256" key="8">
    <source>
        <dbReference type="ARBA" id="ARBA00023056"/>
    </source>
</evidence>
<dbReference type="InterPro" id="IPR006048">
    <property type="entry name" value="A-amylase/branching_C"/>
</dbReference>
<dbReference type="PIRSF" id="PIRSF000463">
    <property type="entry name" value="GlgB"/>
    <property type="match status" value="1"/>
</dbReference>
<comment type="catalytic activity">
    <reaction evidence="1 10">
        <text>Transfers a segment of a (1-&gt;4)-alpha-D-glucan chain to a primary hydroxy group in a similar glucan chain.</text>
        <dbReference type="EC" id="2.4.1.18"/>
    </reaction>
</comment>
<dbReference type="GO" id="GO:0004553">
    <property type="term" value="F:hydrolase activity, hydrolyzing O-glycosyl compounds"/>
    <property type="evidence" value="ECO:0007669"/>
    <property type="project" value="InterPro"/>
</dbReference>
<evidence type="ECO:0000256" key="6">
    <source>
        <dbReference type="ARBA" id="ARBA00022676"/>
    </source>
</evidence>
<dbReference type="PANTHER" id="PTHR43651">
    <property type="entry name" value="1,4-ALPHA-GLUCAN-BRANCHING ENZYME"/>
    <property type="match status" value="1"/>
</dbReference>
<dbReference type="FunFam" id="2.60.40.1180:FF:000002">
    <property type="entry name" value="1,4-alpha-glucan branching enzyme GlgB"/>
    <property type="match status" value="1"/>
</dbReference>
<dbReference type="PANTHER" id="PTHR43651:SF3">
    <property type="entry name" value="1,4-ALPHA-GLUCAN-BRANCHING ENZYME"/>
    <property type="match status" value="1"/>
</dbReference>
<evidence type="ECO:0000256" key="10">
    <source>
        <dbReference type="HAMAP-Rule" id="MF_00685"/>
    </source>
</evidence>
<evidence type="ECO:0000313" key="13">
    <source>
        <dbReference type="EMBL" id="SFI29072.1"/>
    </source>
</evidence>
<dbReference type="Pfam" id="PF02806">
    <property type="entry name" value="Alpha-amylase_C"/>
    <property type="match status" value="1"/>
</dbReference>
<evidence type="ECO:0000256" key="4">
    <source>
        <dbReference type="ARBA" id="ARBA00009000"/>
    </source>
</evidence>
<feature type="active site" description="Nucleophile" evidence="10 11">
    <location>
        <position position="421"/>
    </location>
</feature>
<proteinExistence type="inferred from homology"/>
<dbReference type="NCBIfam" id="NF003811">
    <property type="entry name" value="PRK05402.1"/>
    <property type="match status" value="1"/>
</dbReference>
<gene>
    <name evidence="10" type="primary">glgB</name>
    <name evidence="13" type="ORF">SAMN05216258_105435</name>
</gene>
<keyword evidence="6 10" id="KW-0328">Glycosyltransferase</keyword>
<dbReference type="InterPro" id="IPR017853">
    <property type="entry name" value="GH"/>
</dbReference>
<protein>
    <recommendedName>
        <fullName evidence="10">1,4-alpha-glucan branching enzyme GlgB</fullName>
        <ecNumber evidence="10">2.4.1.18</ecNumber>
    </recommendedName>
    <alternativeName>
        <fullName evidence="10">1,4-alpha-D-glucan:1,4-alpha-D-glucan 6-glucosyl-transferase</fullName>
    </alternativeName>
    <alternativeName>
        <fullName evidence="10">Alpha-(1-&gt;4)-glucan branching enzyme</fullName>
    </alternativeName>
    <alternativeName>
        <fullName evidence="10">Glycogen branching enzyme</fullName>
        <shortName evidence="10">BE</shortName>
    </alternativeName>
</protein>
<dbReference type="InterPro" id="IPR054169">
    <property type="entry name" value="GlgB_N"/>
</dbReference>
<sequence length="741" mass="83463">MEEIVVTYRPHRIETGAGPLIPTELAERIAQGRQSSLFDVLGAHPQDDAWRLAAFVPGAERVEAIDLEGETFAELSPQGADVFAALLDARPEAWNYRAWRGGTDWEVKEVYRFAPILGELDEHLFAEGAHGRLWDVLGAHVREHEGVQGTSFAVWAPSARRVSVVGDFNDWDGRRHVLRPRGSTGVWEIFIPAVGDGARYKYELLGPDWELLPPKSDPVGFGAEMRPDNCSVVRDLRGRKWRDAAWMESRAARQSVDAPISIYEAHLPSWKKKNLWEWLSWRDLAEQMVPYVAEMGFTHIEALPITEHPFDGSWGYQPVGLYAPTSRLGGPHEFRDFVEACHAAGLGLILDWVPAHFPSDAHGLAKFDGTHLYEHDDPRQGYHPDWNTLIYNLGRREVANFLAANGRYWLTEHHVDGLRVDAVASMLYRDYSRKPGEWVPNRDGGRENWESVNFLRRVNAEVYGDDPSVMTIAEESTAWPGVSKPVHDGGLGFGFKWNMGWMHDTLQYIERDPIHRRHHHGEISFGLHYAFSENFVLPISHDEVVHGKGSMLAKMPGDMWGKFANLRAYYAFMFGHPGKKLLFMGQEFGQATEWNHETSVDWDLLADPKHDGLRKLVRDLNHLYRDAEALHKGDCREDGFRWVDGSAEAQSVYAWLRLAEGAKPVLCVYNFSGAQYDDWRIGVPAAGAWRTRVNSDAQAYGGAGRGPSGTVQADAAPAHGFEHSLKLSLPPLTGMIFELEG</sequence>
<dbReference type="GO" id="GO:0005978">
    <property type="term" value="P:glycogen biosynthetic process"/>
    <property type="evidence" value="ECO:0007669"/>
    <property type="project" value="UniProtKB-UniRule"/>
</dbReference>
<keyword evidence="7 10" id="KW-0808">Transferase</keyword>
<dbReference type="Gene3D" id="2.60.40.10">
    <property type="entry name" value="Immunoglobulins"/>
    <property type="match status" value="1"/>
</dbReference>
<evidence type="ECO:0000256" key="11">
    <source>
        <dbReference type="PIRSR" id="PIRSR000463-1"/>
    </source>
</evidence>
<evidence type="ECO:0000256" key="2">
    <source>
        <dbReference type="ARBA" id="ARBA00002953"/>
    </source>
</evidence>
<keyword evidence="9 10" id="KW-0119">Carbohydrate metabolism</keyword>
<dbReference type="AlphaFoldDB" id="A0A1I3H0I7"/>
<evidence type="ECO:0000256" key="3">
    <source>
        <dbReference type="ARBA" id="ARBA00004964"/>
    </source>
</evidence>
<evidence type="ECO:0000313" key="14">
    <source>
        <dbReference type="Proteomes" id="UP000199377"/>
    </source>
</evidence>
<accession>A0A1I3H0I7</accession>
<feature type="active site" description="Proton donor" evidence="10 11">
    <location>
        <position position="474"/>
    </location>
</feature>
<dbReference type="HAMAP" id="MF_00685">
    <property type="entry name" value="GlgB"/>
    <property type="match status" value="1"/>
</dbReference>
<dbReference type="Gene3D" id="2.60.40.1180">
    <property type="entry name" value="Golgi alpha-mannosidase II"/>
    <property type="match status" value="1"/>
</dbReference>
<dbReference type="Proteomes" id="UP000199377">
    <property type="component" value="Unassembled WGS sequence"/>
</dbReference>
<keyword evidence="8 10" id="KW-0320">Glycogen biosynthesis</keyword>
<dbReference type="Pfam" id="PF22019">
    <property type="entry name" value="GlgB_N"/>
    <property type="match status" value="1"/>
</dbReference>
<dbReference type="GO" id="GO:0005829">
    <property type="term" value="C:cytosol"/>
    <property type="evidence" value="ECO:0007669"/>
    <property type="project" value="TreeGrafter"/>
</dbReference>
<dbReference type="CDD" id="cd11322">
    <property type="entry name" value="AmyAc_Glg_BE"/>
    <property type="match status" value="1"/>
</dbReference>
<reference evidence="13 14" key="1">
    <citation type="submission" date="2016-10" db="EMBL/GenBank/DDBJ databases">
        <authorList>
            <person name="de Groot N.N."/>
        </authorList>
    </citation>
    <scope>NUCLEOTIDE SEQUENCE [LARGE SCALE GENOMIC DNA]</scope>
    <source>
        <strain evidence="13 14">CGMCC 1.11030</strain>
    </source>
</reference>